<evidence type="ECO:0000313" key="2">
    <source>
        <dbReference type="EMBL" id="TSJ48171.1"/>
    </source>
</evidence>
<dbReference type="PROSITE" id="PS51257">
    <property type="entry name" value="PROKAR_LIPOPROTEIN"/>
    <property type="match status" value="1"/>
</dbReference>
<accession>A0A556N7T6</accession>
<reference evidence="2 3" key="1">
    <citation type="submission" date="2019-07" db="EMBL/GenBank/DDBJ databases">
        <authorList>
            <person name="Huq M.A."/>
        </authorList>
    </citation>
    <scope>NUCLEOTIDE SEQUENCE [LARGE SCALE GENOMIC DNA]</scope>
    <source>
        <strain evidence="2 3">MAH-3</strain>
    </source>
</reference>
<name>A0A556N7T6_9FLAO</name>
<evidence type="ECO:0008006" key="4">
    <source>
        <dbReference type="Google" id="ProtNLM"/>
    </source>
</evidence>
<evidence type="ECO:0000256" key="1">
    <source>
        <dbReference type="SAM" id="SignalP"/>
    </source>
</evidence>
<feature type="signal peptide" evidence="1">
    <location>
        <begin position="1"/>
        <end position="24"/>
    </location>
</feature>
<keyword evidence="3" id="KW-1185">Reference proteome</keyword>
<feature type="chain" id="PRO_5022104475" description="Right-handed parallel beta-helix repeat-containing protein" evidence="1">
    <location>
        <begin position="25"/>
        <end position="373"/>
    </location>
</feature>
<gene>
    <name evidence="2" type="ORF">FO442_03270</name>
</gene>
<dbReference type="Proteomes" id="UP000316008">
    <property type="component" value="Unassembled WGS sequence"/>
</dbReference>
<keyword evidence="1" id="KW-0732">Signal</keyword>
<comment type="caution">
    <text evidence="2">The sequence shown here is derived from an EMBL/GenBank/DDBJ whole genome shotgun (WGS) entry which is preliminary data.</text>
</comment>
<proteinExistence type="predicted"/>
<dbReference type="OrthoDB" id="1466733at2"/>
<organism evidence="2 3">
    <name type="scientific">Fluviicola chungangensis</name>
    <dbReference type="NCBI Taxonomy" id="2597671"/>
    <lineage>
        <taxon>Bacteria</taxon>
        <taxon>Pseudomonadati</taxon>
        <taxon>Bacteroidota</taxon>
        <taxon>Flavobacteriia</taxon>
        <taxon>Flavobacteriales</taxon>
        <taxon>Crocinitomicaceae</taxon>
        <taxon>Fluviicola</taxon>
    </lineage>
</organism>
<sequence>MKRKIRVIKWVVLPLTLVFVSCKKNNPEPETPTPNPTPTPTPTSCNVVEVSNTISSPTTWTSGNVYVITTWIDIDAPLVIEPGVIIKFKPVAGLQVYAKVTADAPANNPIIFTSYKDDNYCGDNNGDGTATTALKGDWGYINMRGDQHGSLFRYCKFLYGGGDGGGRVVKADSGTGNIHDFTFDHCTFAHTYGGTSYYTAAFDGAQMKDPSVSIVTNNIFYDNAIPILVSGYYSLDASNSYHNPDDASQINKYNGIVVYGSGMASTTVSYSETEVPYVLNVGGNNSLSSTGSELFVVGAGVTLKFSSGGGISGWSAANFNIDPSAVFTSLRDDAHGGDTNGDGSLSAPAAGDWNGFNRGSDGWYATNVFYSTH</sequence>
<dbReference type="RefSeq" id="WP_144331706.1">
    <property type="nucleotide sequence ID" value="NZ_VLPL01000001.1"/>
</dbReference>
<protein>
    <recommendedName>
        <fullName evidence="4">Right-handed parallel beta-helix repeat-containing protein</fullName>
    </recommendedName>
</protein>
<dbReference type="AlphaFoldDB" id="A0A556N7T6"/>
<evidence type="ECO:0000313" key="3">
    <source>
        <dbReference type="Proteomes" id="UP000316008"/>
    </source>
</evidence>
<dbReference type="EMBL" id="VLPL01000001">
    <property type="protein sequence ID" value="TSJ48171.1"/>
    <property type="molecule type" value="Genomic_DNA"/>
</dbReference>